<evidence type="ECO:0000313" key="1">
    <source>
        <dbReference type="EMBL" id="KAL2917538.1"/>
    </source>
</evidence>
<gene>
    <name evidence="1" type="ORF">HK105_202821</name>
</gene>
<comment type="caution">
    <text evidence="1">The sequence shown here is derived from an EMBL/GenBank/DDBJ whole genome shotgun (WGS) entry which is preliminary data.</text>
</comment>
<accession>A0ABR4NDC7</accession>
<dbReference type="Proteomes" id="UP001527925">
    <property type="component" value="Unassembled WGS sequence"/>
</dbReference>
<dbReference type="EMBL" id="JADGIZ020000010">
    <property type="protein sequence ID" value="KAL2917538.1"/>
    <property type="molecule type" value="Genomic_DNA"/>
</dbReference>
<reference evidence="1 2" key="1">
    <citation type="submission" date="2023-09" db="EMBL/GenBank/DDBJ databases">
        <title>Pangenome analysis of Batrachochytrium dendrobatidis and related Chytrids.</title>
        <authorList>
            <person name="Yacoub M.N."/>
            <person name="Stajich J.E."/>
            <person name="James T.Y."/>
        </authorList>
    </citation>
    <scope>NUCLEOTIDE SEQUENCE [LARGE SCALE GENOMIC DNA]</scope>
    <source>
        <strain evidence="1 2">JEL0888</strain>
    </source>
</reference>
<dbReference type="PROSITE" id="PS50096">
    <property type="entry name" value="IQ"/>
    <property type="match status" value="1"/>
</dbReference>
<keyword evidence="2" id="KW-1185">Reference proteome</keyword>
<proteinExistence type="predicted"/>
<organism evidence="1 2">
    <name type="scientific">Polyrhizophydium stewartii</name>
    <dbReference type="NCBI Taxonomy" id="2732419"/>
    <lineage>
        <taxon>Eukaryota</taxon>
        <taxon>Fungi</taxon>
        <taxon>Fungi incertae sedis</taxon>
        <taxon>Chytridiomycota</taxon>
        <taxon>Chytridiomycota incertae sedis</taxon>
        <taxon>Chytridiomycetes</taxon>
        <taxon>Rhizophydiales</taxon>
        <taxon>Rhizophydiales incertae sedis</taxon>
        <taxon>Polyrhizophydium</taxon>
    </lineage>
</organism>
<evidence type="ECO:0000313" key="2">
    <source>
        <dbReference type="Proteomes" id="UP001527925"/>
    </source>
</evidence>
<protein>
    <submittedName>
        <fullName evidence="1">Uncharacterized protein</fullName>
    </submittedName>
</protein>
<name>A0ABR4NDC7_9FUNG</name>
<sequence>MSMVTNHESLSVDAHCHQSDHASDQDGANGRASELEYPSAEDGIVQNLPDYMHTIMEGIQYVDSCILRIQRRFHLRTLAAITVQRCFRLWKIRQTYIDTLQLHRINPILDISPYVLHMHDLNRRIVASQANINNRYYIPTFQMGTLWNPTKSLLFLMTQRIFRHYVRIRTRRLNVELYLAIPSTRKDVWDLYTLLRSKLFSKYHIPPNFKPNAKLYDFEAAARQARDSRRQSTIRPAYGAGMPSERLERRISMAIGMLPFLHAQNGGNATERRLSNAANVRGDPPLMPPQISAAVARRLSNASNLGSLLDSNESIAIGSSSLPSSTESSMQNVRGPRSRLNSLALQMESELIIAAVVRMAKRRFTPEEVIEMVRERKPALIPTHYRQARRNSMHLVPFADLRHSVAA</sequence>